<dbReference type="OrthoDB" id="5592585at2759"/>
<feature type="compositionally biased region" description="Polar residues" evidence="1">
    <location>
        <begin position="189"/>
        <end position="206"/>
    </location>
</feature>
<evidence type="ECO:0000313" key="3">
    <source>
        <dbReference type="EMBL" id="KIM73338.1"/>
    </source>
</evidence>
<evidence type="ECO:0000313" key="4">
    <source>
        <dbReference type="Proteomes" id="UP000054166"/>
    </source>
</evidence>
<dbReference type="SUPFAM" id="SSF56112">
    <property type="entry name" value="Protein kinase-like (PK-like)"/>
    <property type="match status" value="1"/>
</dbReference>
<protein>
    <recommendedName>
        <fullName evidence="2">Fungal-type protein kinase domain-containing protein</fullName>
    </recommendedName>
</protein>
<gene>
    <name evidence="3" type="ORF">PILCRDRAFT_15307</name>
</gene>
<name>A0A0C3AHP0_PILCF</name>
<dbReference type="InterPro" id="IPR040976">
    <property type="entry name" value="Pkinase_fungal"/>
</dbReference>
<dbReference type="HOGENOM" id="CLU_748241_0_0_1"/>
<dbReference type="EMBL" id="KN833085">
    <property type="protein sequence ID" value="KIM73338.1"/>
    <property type="molecule type" value="Genomic_DNA"/>
</dbReference>
<evidence type="ECO:0000259" key="2">
    <source>
        <dbReference type="Pfam" id="PF17667"/>
    </source>
</evidence>
<dbReference type="InParanoid" id="A0A0C3AHP0"/>
<dbReference type="Proteomes" id="UP000054166">
    <property type="component" value="Unassembled WGS sequence"/>
</dbReference>
<feature type="region of interest" description="Disordered" evidence="1">
    <location>
        <begin position="189"/>
        <end position="229"/>
    </location>
</feature>
<dbReference type="AlphaFoldDB" id="A0A0C3AHP0"/>
<reference evidence="3 4" key="1">
    <citation type="submission" date="2014-04" db="EMBL/GenBank/DDBJ databases">
        <authorList>
            <consortium name="DOE Joint Genome Institute"/>
            <person name="Kuo A."/>
            <person name="Tarkka M."/>
            <person name="Buscot F."/>
            <person name="Kohler A."/>
            <person name="Nagy L.G."/>
            <person name="Floudas D."/>
            <person name="Copeland A."/>
            <person name="Barry K.W."/>
            <person name="Cichocki N."/>
            <person name="Veneault-Fourrey C."/>
            <person name="LaButti K."/>
            <person name="Lindquist E.A."/>
            <person name="Lipzen A."/>
            <person name="Lundell T."/>
            <person name="Morin E."/>
            <person name="Murat C."/>
            <person name="Sun H."/>
            <person name="Tunlid A."/>
            <person name="Henrissat B."/>
            <person name="Grigoriev I.V."/>
            <person name="Hibbett D.S."/>
            <person name="Martin F."/>
            <person name="Nordberg H.P."/>
            <person name="Cantor M.N."/>
            <person name="Hua S.X."/>
        </authorList>
    </citation>
    <scope>NUCLEOTIDE SEQUENCE [LARGE SCALE GENOMIC DNA]</scope>
    <source>
        <strain evidence="3 4">F 1598</strain>
    </source>
</reference>
<dbReference type="PANTHER" id="PTHR38248">
    <property type="entry name" value="FUNK1 6"/>
    <property type="match status" value="1"/>
</dbReference>
<proteinExistence type="predicted"/>
<organism evidence="3 4">
    <name type="scientific">Piloderma croceum (strain F 1598)</name>
    <dbReference type="NCBI Taxonomy" id="765440"/>
    <lineage>
        <taxon>Eukaryota</taxon>
        <taxon>Fungi</taxon>
        <taxon>Dikarya</taxon>
        <taxon>Basidiomycota</taxon>
        <taxon>Agaricomycotina</taxon>
        <taxon>Agaricomycetes</taxon>
        <taxon>Agaricomycetidae</taxon>
        <taxon>Atheliales</taxon>
        <taxon>Atheliaceae</taxon>
        <taxon>Piloderma</taxon>
    </lineage>
</organism>
<evidence type="ECO:0000256" key="1">
    <source>
        <dbReference type="SAM" id="MobiDB-lite"/>
    </source>
</evidence>
<feature type="domain" description="Fungal-type protein kinase" evidence="2">
    <location>
        <begin position="6"/>
        <end position="120"/>
    </location>
</feature>
<accession>A0A0C3AHP0</accession>
<keyword evidence="4" id="KW-1185">Reference proteome</keyword>
<dbReference type="InterPro" id="IPR011009">
    <property type="entry name" value="Kinase-like_dom_sf"/>
</dbReference>
<sequence>MSLDVVASPLTSFSSSQEFVGAIVDTMEAHQHAYFDAQLLHCNIGAGNILITGHDKGFLINWDLCVNISKTNNENTQSFARRPDRMGTWQFMSAALLQDNDKCNELVDERESSLHILTWTALHFTDHIILLMRVVVRNRNLRESIGGESEKVKKSFGMAVLEGLESYIRNQLHIKQYINHVLNSFKSHSHSDPNTHTLTPGNTNQLLGEDTVYTPASKPNEQGSKHGDDSLPHIYNELALLHQQQLFAFPSLPPAAVDFNRLWGNSVSSMGMDCSMQIFWNGTTAGTSSSFNVGITTPATSHLTLAEALVQCAQRSILDMDGIFPDDEPPKSSGQSPLSAKLAAYGKASALKRRLKLVEKEKVEGRRQRF</sequence>
<dbReference type="Pfam" id="PF17667">
    <property type="entry name" value="Pkinase_fungal"/>
    <property type="match status" value="1"/>
</dbReference>
<reference evidence="4" key="2">
    <citation type="submission" date="2015-01" db="EMBL/GenBank/DDBJ databases">
        <title>Evolutionary Origins and Diversification of the Mycorrhizal Mutualists.</title>
        <authorList>
            <consortium name="DOE Joint Genome Institute"/>
            <consortium name="Mycorrhizal Genomics Consortium"/>
            <person name="Kohler A."/>
            <person name="Kuo A."/>
            <person name="Nagy L.G."/>
            <person name="Floudas D."/>
            <person name="Copeland A."/>
            <person name="Barry K.W."/>
            <person name="Cichocki N."/>
            <person name="Veneault-Fourrey C."/>
            <person name="LaButti K."/>
            <person name="Lindquist E.A."/>
            <person name="Lipzen A."/>
            <person name="Lundell T."/>
            <person name="Morin E."/>
            <person name="Murat C."/>
            <person name="Riley R."/>
            <person name="Ohm R."/>
            <person name="Sun H."/>
            <person name="Tunlid A."/>
            <person name="Henrissat B."/>
            <person name="Grigoriev I.V."/>
            <person name="Hibbett D.S."/>
            <person name="Martin F."/>
        </authorList>
    </citation>
    <scope>NUCLEOTIDE SEQUENCE [LARGE SCALE GENOMIC DNA]</scope>
    <source>
        <strain evidence="4">F 1598</strain>
    </source>
</reference>
<dbReference type="PANTHER" id="PTHR38248:SF2">
    <property type="entry name" value="FUNK1 11"/>
    <property type="match status" value="1"/>
</dbReference>